<dbReference type="AlphaFoldDB" id="A0A0B0M5W1"/>
<name>A0A0B0M5W1_GOSAR</name>
<evidence type="ECO:0000313" key="2">
    <source>
        <dbReference type="Proteomes" id="UP000032142"/>
    </source>
</evidence>
<accession>A0A0B0M5W1</accession>
<dbReference type="EMBL" id="JRRC01004359">
    <property type="protein sequence ID" value="KHF97347.1"/>
    <property type="molecule type" value="Genomic_DNA"/>
</dbReference>
<organism evidence="1 2">
    <name type="scientific">Gossypium arboreum</name>
    <name type="common">Tree cotton</name>
    <name type="synonym">Gossypium nanking</name>
    <dbReference type="NCBI Taxonomy" id="29729"/>
    <lineage>
        <taxon>Eukaryota</taxon>
        <taxon>Viridiplantae</taxon>
        <taxon>Streptophyta</taxon>
        <taxon>Embryophyta</taxon>
        <taxon>Tracheophyta</taxon>
        <taxon>Spermatophyta</taxon>
        <taxon>Magnoliopsida</taxon>
        <taxon>eudicotyledons</taxon>
        <taxon>Gunneridae</taxon>
        <taxon>Pentapetalae</taxon>
        <taxon>rosids</taxon>
        <taxon>malvids</taxon>
        <taxon>Malvales</taxon>
        <taxon>Malvaceae</taxon>
        <taxon>Malvoideae</taxon>
        <taxon>Gossypium</taxon>
    </lineage>
</organism>
<gene>
    <name evidence="1" type="ORF">F383_15888</name>
</gene>
<sequence length="47" mass="4950">MARVRGCTGVWRRGRGVAEAYGGSWQLYGARAGAWLPGCGAKVGKKP</sequence>
<comment type="caution">
    <text evidence="1">The sequence shown here is derived from an EMBL/GenBank/DDBJ whole genome shotgun (WGS) entry which is preliminary data.</text>
</comment>
<proteinExistence type="predicted"/>
<evidence type="ECO:0000313" key="1">
    <source>
        <dbReference type="EMBL" id="KHF97347.1"/>
    </source>
</evidence>
<protein>
    <submittedName>
        <fullName evidence="1">Uncharacterized protein</fullName>
    </submittedName>
</protein>
<reference evidence="2" key="1">
    <citation type="submission" date="2014-09" db="EMBL/GenBank/DDBJ databases">
        <authorList>
            <person name="Mudge J."/>
            <person name="Ramaraj T."/>
            <person name="Lindquist I.E."/>
            <person name="Bharti A.K."/>
            <person name="Sundararajan A."/>
            <person name="Cameron C.T."/>
            <person name="Woodward J.E."/>
            <person name="May G.D."/>
            <person name="Brubaker C."/>
            <person name="Broadhvest J."/>
            <person name="Wilkins T.A."/>
        </authorList>
    </citation>
    <scope>NUCLEOTIDE SEQUENCE</scope>
    <source>
        <strain evidence="2">cv. AKA8401</strain>
    </source>
</reference>
<keyword evidence="2" id="KW-1185">Reference proteome</keyword>
<dbReference type="Proteomes" id="UP000032142">
    <property type="component" value="Unassembled WGS sequence"/>
</dbReference>